<evidence type="ECO:0000313" key="3">
    <source>
        <dbReference type="Proteomes" id="UP000035352"/>
    </source>
</evidence>
<dbReference type="PANTHER" id="PTHR47515">
    <property type="entry name" value="LOW CALCIUM RESPONSE LOCUS PROTEIN T"/>
    <property type="match status" value="1"/>
</dbReference>
<dbReference type="KEGG" id="pbh:AAW51_4998"/>
<feature type="domain" description="Integrase catalytic" evidence="1">
    <location>
        <begin position="107"/>
        <end position="274"/>
    </location>
</feature>
<reference evidence="2 3" key="1">
    <citation type="submission" date="2015-05" db="EMBL/GenBank/DDBJ databases">
        <authorList>
            <person name="Tang B."/>
            <person name="Yu Y."/>
        </authorList>
    </citation>
    <scope>NUCLEOTIDE SEQUENCE [LARGE SCALE GENOMIC DNA]</scope>
    <source>
        <strain evidence="2 3">DSM 7029</strain>
    </source>
</reference>
<organism evidence="2 3">
    <name type="scientific">Caldimonas brevitalea</name>
    <dbReference type="NCBI Taxonomy" id="413882"/>
    <lineage>
        <taxon>Bacteria</taxon>
        <taxon>Pseudomonadati</taxon>
        <taxon>Pseudomonadota</taxon>
        <taxon>Betaproteobacteria</taxon>
        <taxon>Burkholderiales</taxon>
        <taxon>Sphaerotilaceae</taxon>
        <taxon>Caldimonas</taxon>
    </lineage>
</organism>
<protein>
    <submittedName>
        <fullName evidence="2">Transposase</fullName>
    </submittedName>
</protein>
<gene>
    <name evidence="2" type="ORF">AAW51_4998</name>
</gene>
<dbReference type="GO" id="GO:0003676">
    <property type="term" value="F:nucleic acid binding"/>
    <property type="evidence" value="ECO:0007669"/>
    <property type="project" value="InterPro"/>
</dbReference>
<sequence>MVTPSAKRQVVQVMTDEHHVPVKQACALVGLSRAAYYRKPVHGPMRDGEVIQALNDVVGRNGRWGFWKCYQRLRLDGRAWNHKRVWRVYCEMGLNLPRRTKKRVPQRERVPLQAGQYINQSWALDFMHDALYDGRRFRTLNVIDDANREALAIEVGTSIPARRLIRTLSRLMEWYGTPDSIRLDNGPEMTSQAFTEWAAVKGIALRFIEPGELNQNAYIERFNRTYRTEVLDAYLFRSIEQVQHITEEWLLEYNERRPHDALGGLPPRQFLPRITTAADSSSGMST</sequence>
<proteinExistence type="predicted"/>
<dbReference type="InterPro" id="IPR025948">
    <property type="entry name" value="HTH-like_dom"/>
</dbReference>
<accession>A0A0G3BQH8</accession>
<evidence type="ECO:0000259" key="1">
    <source>
        <dbReference type="PROSITE" id="PS50994"/>
    </source>
</evidence>
<keyword evidence="3" id="KW-1185">Reference proteome</keyword>
<dbReference type="EMBL" id="CP011371">
    <property type="protein sequence ID" value="AKJ31689.1"/>
    <property type="molecule type" value="Genomic_DNA"/>
</dbReference>
<dbReference type="InterPro" id="IPR036397">
    <property type="entry name" value="RNaseH_sf"/>
</dbReference>
<evidence type="ECO:0000313" key="2">
    <source>
        <dbReference type="EMBL" id="AKJ31689.1"/>
    </source>
</evidence>
<dbReference type="InterPro" id="IPR012337">
    <property type="entry name" value="RNaseH-like_sf"/>
</dbReference>
<dbReference type="NCBIfam" id="NF033516">
    <property type="entry name" value="transpos_IS3"/>
    <property type="match status" value="1"/>
</dbReference>
<dbReference type="AlphaFoldDB" id="A0A0G3BQH8"/>
<dbReference type="GO" id="GO:0015074">
    <property type="term" value="P:DNA integration"/>
    <property type="evidence" value="ECO:0007669"/>
    <property type="project" value="InterPro"/>
</dbReference>
<dbReference type="InterPro" id="IPR001584">
    <property type="entry name" value="Integrase_cat-core"/>
</dbReference>
<dbReference type="SUPFAM" id="SSF53098">
    <property type="entry name" value="Ribonuclease H-like"/>
    <property type="match status" value="1"/>
</dbReference>
<dbReference type="Pfam" id="PF13276">
    <property type="entry name" value="HTH_21"/>
    <property type="match status" value="1"/>
</dbReference>
<dbReference type="PATRIC" id="fig|413882.6.peg.5216"/>
<name>A0A0G3BQH8_9BURK</name>
<dbReference type="PANTHER" id="PTHR47515:SF2">
    <property type="entry name" value="INTEGRASE CORE DOMAIN PROTEIN"/>
    <property type="match status" value="1"/>
</dbReference>
<dbReference type="STRING" id="413882.AAW51_4998"/>
<dbReference type="Pfam" id="PF13683">
    <property type="entry name" value="rve_3"/>
    <property type="match status" value="1"/>
</dbReference>
<dbReference type="Gene3D" id="3.30.420.10">
    <property type="entry name" value="Ribonuclease H-like superfamily/Ribonuclease H"/>
    <property type="match status" value="1"/>
</dbReference>
<dbReference type="InterPro" id="IPR048020">
    <property type="entry name" value="Transpos_IS3"/>
</dbReference>
<dbReference type="Proteomes" id="UP000035352">
    <property type="component" value="Chromosome"/>
</dbReference>
<dbReference type="PROSITE" id="PS50994">
    <property type="entry name" value="INTEGRASE"/>
    <property type="match status" value="1"/>
</dbReference>